<reference evidence="3" key="1">
    <citation type="journal article" date="2019" name="Int. J. Syst. Evol. Microbiol.">
        <title>The Global Catalogue of Microorganisms (GCM) 10K type strain sequencing project: providing services to taxonomists for standard genome sequencing and annotation.</title>
        <authorList>
            <consortium name="The Broad Institute Genomics Platform"/>
            <consortium name="The Broad Institute Genome Sequencing Center for Infectious Disease"/>
            <person name="Wu L."/>
            <person name="Ma J."/>
        </authorList>
    </citation>
    <scope>NUCLEOTIDE SEQUENCE [LARGE SCALE GENOMIC DNA]</scope>
    <source>
        <strain evidence="3">JCM 15421</strain>
    </source>
</reference>
<dbReference type="SUPFAM" id="SSF51182">
    <property type="entry name" value="RmlC-like cupins"/>
    <property type="match status" value="1"/>
</dbReference>
<dbReference type="Pfam" id="PF07883">
    <property type="entry name" value="Cupin_2"/>
    <property type="match status" value="1"/>
</dbReference>
<protein>
    <submittedName>
        <fullName evidence="2">Cupin domain-containing protein</fullName>
    </submittedName>
</protein>
<keyword evidence="3" id="KW-1185">Reference proteome</keyword>
<dbReference type="PANTHER" id="PTHR36114">
    <property type="entry name" value="16.7 KDA PROTEIN IN WHIE LOCUS"/>
    <property type="match status" value="1"/>
</dbReference>
<organism evidence="2 3">
    <name type="scientific">Dokdonella soli</name>
    <dbReference type="NCBI Taxonomy" id="529810"/>
    <lineage>
        <taxon>Bacteria</taxon>
        <taxon>Pseudomonadati</taxon>
        <taxon>Pseudomonadota</taxon>
        <taxon>Gammaproteobacteria</taxon>
        <taxon>Lysobacterales</taxon>
        <taxon>Rhodanobacteraceae</taxon>
        <taxon>Dokdonella</taxon>
    </lineage>
</organism>
<dbReference type="InterPro" id="IPR052044">
    <property type="entry name" value="PKS_Associated_Protein"/>
</dbReference>
<dbReference type="EMBL" id="BAAAEU010000006">
    <property type="protein sequence ID" value="GAA0710364.1"/>
    <property type="molecule type" value="Genomic_DNA"/>
</dbReference>
<dbReference type="Proteomes" id="UP001501523">
    <property type="component" value="Unassembled WGS sequence"/>
</dbReference>
<name>A0ABP3TK92_9GAMM</name>
<comment type="caution">
    <text evidence="2">The sequence shown here is derived from an EMBL/GenBank/DDBJ whole genome shotgun (WGS) entry which is preliminary data.</text>
</comment>
<dbReference type="PANTHER" id="PTHR36114:SF1">
    <property type="entry name" value="16.7 KDA PROTEIN IN WHIE LOCUS"/>
    <property type="match status" value="1"/>
</dbReference>
<evidence type="ECO:0000259" key="1">
    <source>
        <dbReference type="Pfam" id="PF07883"/>
    </source>
</evidence>
<accession>A0ABP3TK92</accession>
<evidence type="ECO:0000313" key="3">
    <source>
        <dbReference type="Proteomes" id="UP001501523"/>
    </source>
</evidence>
<dbReference type="InterPro" id="IPR011051">
    <property type="entry name" value="RmlC_Cupin_sf"/>
</dbReference>
<dbReference type="Gene3D" id="2.60.120.10">
    <property type="entry name" value="Jelly Rolls"/>
    <property type="match status" value="1"/>
</dbReference>
<dbReference type="RefSeq" id="WP_343788093.1">
    <property type="nucleotide sequence ID" value="NZ_BAAAEU010000006.1"/>
</dbReference>
<dbReference type="InterPro" id="IPR014710">
    <property type="entry name" value="RmlC-like_jellyroll"/>
</dbReference>
<gene>
    <name evidence="2" type="ORF">GCM10009105_11460</name>
</gene>
<evidence type="ECO:0000313" key="2">
    <source>
        <dbReference type="EMBL" id="GAA0710364.1"/>
    </source>
</evidence>
<dbReference type="InterPro" id="IPR013096">
    <property type="entry name" value="Cupin_2"/>
</dbReference>
<feature type="domain" description="Cupin type-2" evidence="1">
    <location>
        <begin position="37"/>
        <end position="90"/>
    </location>
</feature>
<dbReference type="CDD" id="cd02226">
    <property type="entry name" value="cupin_YdbB-like"/>
    <property type="match status" value="1"/>
</dbReference>
<proteinExistence type="predicted"/>
<sequence length="123" mass="13740">MSNAASPRQIAASLTELWSPRVVAELDDSYVKVAKVHGTLAWHSHDDEDELFFILAGRLRIEMESDTVELGEGEMFVVPKGVRHNPVAEQECLLMLIERKSTLHTGNVVTGKTRSLAEQLREV</sequence>